<dbReference type="PROSITE" id="PS50011">
    <property type="entry name" value="PROTEIN_KINASE_DOM"/>
    <property type="match status" value="1"/>
</dbReference>
<keyword evidence="4" id="KW-0493">Microtubule</keyword>
<dbReference type="InterPro" id="IPR000719">
    <property type="entry name" value="Prot_kinase_dom"/>
</dbReference>
<dbReference type="EMBL" id="KE343700">
    <property type="protein sequence ID" value="EXB38635.1"/>
    <property type="molecule type" value="Genomic_DNA"/>
</dbReference>
<feature type="region of interest" description="Disordered" evidence="7">
    <location>
        <begin position="15"/>
        <end position="64"/>
    </location>
</feature>
<evidence type="ECO:0000256" key="5">
    <source>
        <dbReference type="ARBA" id="ARBA00023212"/>
    </source>
</evidence>
<evidence type="ECO:0000256" key="4">
    <source>
        <dbReference type="ARBA" id="ARBA00022701"/>
    </source>
</evidence>
<dbReference type="InterPro" id="IPR041470">
    <property type="entry name" value="GCP_N"/>
</dbReference>
<keyword evidence="6" id="KW-0547">Nucleotide-binding</keyword>
<evidence type="ECO:0000256" key="6">
    <source>
        <dbReference type="PROSITE-ProRule" id="PRU10141"/>
    </source>
</evidence>
<reference evidence="10" key="1">
    <citation type="submission" date="2013-01" db="EMBL/GenBank/DDBJ databases">
        <title>Draft Genome Sequence of a Mulberry Tree, Morus notabilis C.K. Schneid.</title>
        <authorList>
            <person name="He N."/>
            <person name="Zhao S."/>
        </authorList>
    </citation>
    <scope>NUCLEOTIDE SEQUENCE</scope>
</reference>
<proteinExistence type="inferred from homology"/>
<dbReference type="GO" id="GO:0031122">
    <property type="term" value="P:cytoplasmic microtubule organization"/>
    <property type="evidence" value="ECO:0007669"/>
    <property type="project" value="TreeGrafter"/>
</dbReference>
<keyword evidence="6" id="KW-0067">ATP-binding</keyword>
<dbReference type="SMART" id="SM00220">
    <property type="entry name" value="S_TKc"/>
    <property type="match status" value="1"/>
</dbReference>
<keyword evidence="5" id="KW-0206">Cytoskeleton</keyword>
<dbReference type="InterPro" id="IPR042241">
    <property type="entry name" value="GCP_C_sf"/>
</dbReference>
<evidence type="ECO:0000256" key="1">
    <source>
        <dbReference type="ARBA" id="ARBA00004245"/>
    </source>
</evidence>
<keyword evidence="10" id="KW-1185">Reference proteome</keyword>
<feature type="domain" description="Protein kinase" evidence="8">
    <location>
        <begin position="371"/>
        <end position="611"/>
    </location>
</feature>
<accession>W9QJM7</accession>
<feature type="compositionally biased region" description="Polar residues" evidence="7">
    <location>
        <begin position="17"/>
        <end position="32"/>
    </location>
</feature>
<dbReference type="GO" id="GO:0043015">
    <property type="term" value="F:gamma-tubulin binding"/>
    <property type="evidence" value="ECO:0007669"/>
    <property type="project" value="InterPro"/>
</dbReference>
<dbReference type="GO" id="GO:0000930">
    <property type="term" value="C:gamma-tubulin complex"/>
    <property type="evidence" value="ECO:0007669"/>
    <property type="project" value="TreeGrafter"/>
</dbReference>
<protein>
    <submittedName>
        <fullName evidence="9">Mitogen-activated protein kinase kinase kinase A</fullName>
    </submittedName>
</protein>
<dbReference type="GO" id="GO:0005524">
    <property type="term" value="F:ATP binding"/>
    <property type="evidence" value="ECO:0007669"/>
    <property type="project" value="UniProtKB-UniRule"/>
</dbReference>
<dbReference type="PROSITE" id="PS00107">
    <property type="entry name" value="PROTEIN_KINASE_ATP"/>
    <property type="match status" value="1"/>
</dbReference>
<dbReference type="InterPro" id="IPR011009">
    <property type="entry name" value="Kinase-like_dom_sf"/>
</dbReference>
<dbReference type="Gene3D" id="1.10.510.10">
    <property type="entry name" value="Transferase(Phosphotransferase) domain 1"/>
    <property type="match status" value="1"/>
</dbReference>
<feature type="compositionally biased region" description="Low complexity" evidence="7">
    <location>
        <begin position="33"/>
        <end position="46"/>
    </location>
</feature>
<dbReference type="InterPro" id="IPR007259">
    <property type="entry name" value="GCP"/>
</dbReference>
<evidence type="ECO:0000256" key="7">
    <source>
        <dbReference type="SAM" id="MobiDB-lite"/>
    </source>
</evidence>
<feature type="compositionally biased region" description="Polar residues" evidence="7">
    <location>
        <begin position="47"/>
        <end position="58"/>
    </location>
</feature>
<dbReference type="PANTHER" id="PTHR19302:SF33">
    <property type="entry name" value="GAMMA-TUBULIN COMPLEX COMPONENT 5"/>
    <property type="match status" value="1"/>
</dbReference>
<dbReference type="Pfam" id="PF17681">
    <property type="entry name" value="GCP_N_terminal"/>
    <property type="match status" value="1"/>
</dbReference>
<dbReference type="Gene3D" id="1.20.120.1900">
    <property type="entry name" value="Gamma-tubulin complex, C-terminal domain"/>
    <property type="match status" value="1"/>
</dbReference>
<sequence>MGILSLFREGFNAYLPSPTTSHSRNRSSRIMPSSNYDSASPSCSSSARTWQKQRSADNFLNEPEPEDCLAQRRLTRQRKLRYVSNHELGLSSRLNDQRSRSSPASPDSARKSRSPCGPDHWSFSALPHPLPLPKPDSPLDRKRTDQTTKISSKLCQRRFSQDSNVGTLLHDSLGPNNNVSAKNTAIPISSSPICPLRLNAGDIILPSSHAVSNNYSYHFCAPNCRAQEEPKPVKPLNLRTSVLSKSAPTSVFSSPAVSPRGDTSPLLLAPQQFRDLNVHKAKILLSAKNSPVHSPINRNVLHNQSKNPKGISFPFHNTSLVETSNAERPESNSHVNAHPLPLPPGANVASQPLALHHNVEPLSVPSMKSQWQKGKLIGRGTFGSVYLGTNRETGALCAMKEVDLIPDDPKSAECIKQLEQVDDHFYIYLEYVYPGSISKYVHEHCGAVTESVVRNFTRHILSGLAYLHSTKTIHRDIKGANLLVDASGVVKLADFGMAKHLSGLSCNLSLKGSPYWMAPEVIKAVLQKSTNPDLALAIDIWSLGCTIIEMLNGRPPWCEFTGPQAMFKVLNKTPPIPETLSPEGKDFLNCCFRRNPAERPSAAILLDHPFIRNSHDHNVAAATHNFSTMNLMDKVHARRDRDKHKINFLSISPRPRTGTTSGNAGKIEVSKSFINKIYSGFSDSIHFAAPVSSLSTIEIDVVRGVLETLQGFSSSLFYWDDDGKRFRAKTGIYVTHLSQTSLHAVVNQFMYAATCLQLVGILVTKIEKWVRSPPPTLRAFACSASAWLRRLRDIALKEQTKMSNAGTGTTPTLLGLTNSLSSLCSGAEYLLQTVHGAIPLVYFESNSSVPAADVAVHILDFLYKKLDEVCLVQGGEEEEYQMILHMFIGSLLPYIEGLDSWLFEGTLDDPFEEMFFYANKATSIDEADFWEKSYLFRRTQCLELDSELSSPLDKKEVGQRESIAMARAKGKEQSNGPLFIKDIAKAIVSAGKSLQLIRHIPMISSGINGRGNDFKIDEGYGNSKDGFHHGQSIAGLTLSEVFCVSVAGLIGHGDRIFRYLCQDDWCKTKIHQSLGFCLRKEKVGSNEIERLPMTCFEKIWYKFLVDTLLEKGLIYVTSGFKDGNNLAETSEVKMTAADANRLPLLRSFCPENPVITVCQGNLSKNRNSWKVLNLSKNFYLPPLNDEALRKAIFGKDCRTFPAVEGTNYTFGFGFGESEHLRSQDDSKMLEVIFPFPTVLPSIQDDCRLSELLPFQKKSTLPSRVLSWIQNFEPKNNILPVVIMQECLTVYIKKQVDCIGKDILSKLMDDWRLMDELAVLRAIYLLGSGDLLQHFLTVIFNKLDKGETWDDDFELNTILQESIRNSADSVLLSAPDSLIVSLAKSQGSNSTEQSYTDTIPTTPHGSRAQIFGISDLDLLKFTYKVSWPLELIANTEAIKKYNQVMGFLLKVKRAKFLLDKARRWMWKGRGTATNYCKHHWLVEQKLLHFVDAFHQYVMDRVYHSAWQDLCESMAAARSLDEVIEVHESYLLSIQRQCFVVPDKLWALIASRINSILGLALDFYTVQQTLSGGAVSAIKAKCEMEIDRIEKQFDDCIAFLLRVLSFKLNVGNFPHLADLVTRINYNYFYMSDSGNLMTVPNLENAASRARKAFVSRTD</sequence>
<dbReference type="Pfam" id="PF04130">
    <property type="entry name" value="GCP_C_terminal"/>
    <property type="match status" value="1"/>
</dbReference>
<dbReference type="InterPro" id="IPR017441">
    <property type="entry name" value="Protein_kinase_ATP_BS"/>
</dbReference>
<organism evidence="9 10">
    <name type="scientific">Morus notabilis</name>
    <dbReference type="NCBI Taxonomy" id="981085"/>
    <lineage>
        <taxon>Eukaryota</taxon>
        <taxon>Viridiplantae</taxon>
        <taxon>Streptophyta</taxon>
        <taxon>Embryophyta</taxon>
        <taxon>Tracheophyta</taxon>
        <taxon>Spermatophyta</taxon>
        <taxon>Magnoliopsida</taxon>
        <taxon>eudicotyledons</taxon>
        <taxon>Gunneridae</taxon>
        <taxon>Pentapetalae</taxon>
        <taxon>rosids</taxon>
        <taxon>fabids</taxon>
        <taxon>Rosales</taxon>
        <taxon>Moraceae</taxon>
        <taxon>Moreae</taxon>
        <taxon>Morus</taxon>
    </lineage>
</organism>
<dbReference type="eggNOG" id="KOG4344">
    <property type="taxonomic scope" value="Eukaryota"/>
</dbReference>
<evidence type="ECO:0000313" key="9">
    <source>
        <dbReference type="EMBL" id="EXB38635.1"/>
    </source>
</evidence>
<feature type="binding site" evidence="6">
    <location>
        <position position="400"/>
    </location>
    <ligand>
        <name>ATP</name>
        <dbReference type="ChEBI" id="CHEBI:30616"/>
    </ligand>
</feature>
<evidence type="ECO:0000313" key="10">
    <source>
        <dbReference type="Proteomes" id="UP000030645"/>
    </source>
</evidence>
<dbReference type="InterPro" id="IPR040457">
    <property type="entry name" value="GCP_C"/>
</dbReference>
<dbReference type="GO" id="GO:0004672">
    <property type="term" value="F:protein kinase activity"/>
    <property type="evidence" value="ECO:0007669"/>
    <property type="project" value="InterPro"/>
</dbReference>
<dbReference type="GO" id="GO:0051321">
    <property type="term" value="P:meiotic cell cycle"/>
    <property type="evidence" value="ECO:0007669"/>
    <property type="project" value="TreeGrafter"/>
</dbReference>
<dbReference type="SUPFAM" id="SSF56112">
    <property type="entry name" value="Protein kinase-like (PK-like)"/>
    <property type="match status" value="1"/>
</dbReference>
<dbReference type="GO" id="GO:0051225">
    <property type="term" value="P:spindle assembly"/>
    <property type="evidence" value="ECO:0007669"/>
    <property type="project" value="TreeGrafter"/>
</dbReference>
<dbReference type="Proteomes" id="UP000030645">
    <property type="component" value="Unassembled WGS sequence"/>
</dbReference>
<feature type="region of interest" description="Disordered" evidence="7">
    <location>
        <begin position="91"/>
        <end position="150"/>
    </location>
</feature>
<dbReference type="eggNOG" id="KOG0198">
    <property type="taxonomic scope" value="Eukaryota"/>
</dbReference>
<gene>
    <name evidence="9" type="ORF">L484_014449</name>
</gene>
<keyword evidence="3" id="KW-0963">Cytoplasm</keyword>
<dbReference type="GO" id="GO:0000922">
    <property type="term" value="C:spindle pole"/>
    <property type="evidence" value="ECO:0007669"/>
    <property type="project" value="InterPro"/>
</dbReference>
<evidence type="ECO:0000256" key="3">
    <source>
        <dbReference type="ARBA" id="ARBA00022490"/>
    </source>
</evidence>
<comment type="similarity">
    <text evidence="2">Belongs to the TUBGCP family.</text>
</comment>
<dbReference type="STRING" id="981085.W9QJM7"/>
<evidence type="ECO:0000259" key="8">
    <source>
        <dbReference type="PROSITE" id="PS50011"/>
    </source>
</evidence>
<feature type="compositionally biased region" description="Basic and acidic residues" evidence="7">
    <location>
        <begin position="137"/>
        <end position="146"/>
    </location>
</feature>
<keyword evidence="9" id="KW-0808">Transferase</keyword>
<keyword evidence="9" id="KW-0418">Kinase</keyword>
<dbReference type="GO" id="GO:0005874">
    <property type="term" value="C:microtubule"/>
    <property type="evidence" value="ECO:0007669"/>
    <property type="project" value="UniProtKB-KW"/>
</dbReference>
<comment type="subcellular location">
    <subcellularLocation>
        <location evidence="1">Cytoplasm</location>
        <location evidence="1">Cytoskeleton</location>
    </subcellularLocation>
</comment>
<dbReference type="GO" id="GO:0051011">
    <property type="term" value="F:microtubule minus-end binding"/>
    <property type="evidence" value="ECO:0007669"/>
    <property type="project" value="TreeGrafter"/>
</dbReference>
<dbReference type="PANTHER" id="PTHR19302">
    <property type="entry name" value="GAMMA TUBULIN COMPLEX PROTEIN"/>
    <property type="match status" value="1"/>
</dbReference>
<dbReference type="GO" id="GO:0007020">
    <property type="term" value="P:microtubule nucleation"/>
    <property type="evidence" value="ECO:0007669"/>
    <property type="project" value="InterPro"/>
</dbReference>
<dbReference type="Pfam" id="PF00069">
    <property type="entry name" value="Pkinase"/>
    <property type="match status" value="1"/>
</dbReference>
<name>W9QJM7_9ROSA</name>
<evidence type="ECO:0000256" key="2">
    <source>
        <dbReference type="ARBA" id="ARBA00010337"/>
    </source>
</evidence>
<dbReference type="FunFam" id="1.20.120.1900:FF:000008">
    <property type="entry name" value="Gamma-tubulin complex component"/>
    <property type="match status" value="1"/>
</dbReference>
<dbReference type="GO" id="GO:0000278">
    <property type="term" value="P:mitotic cell cycle"/>
    <property type="evidence" value="ECO:0007669"/>
    <property type="project" value="TreeGrafter"/>
</dbReference>